<dbReference type="InterPro" id="IPR027056">
    <property type="entry name" value="Gluconate_2DH_su3"/>
</dbReference>
<organism evidence="1 2">
    <name type="scientific">Methylophaga marina</name>
    <dbReference type="NCBI Taxonomy" id="45495"/>
    <lineage>
        <taxon>Bacteria</taxon>
        <taxon>Pseudomonadati</taxon>
        <taxon>Pseudomonadota</taxon>
        <taxon>Gammaproteobacteria</taxon>
        <taxon>Thiotrichales</taxon>
        <taxon>Piscirickettsiaceae</taxon>
        <taxon>Methylophaga</taxon>
    </lineage>
</organism>
<evidence type="ECO:0000313" key="2">
    <source>
        <dbReference type="Proteomes" id="UP001501476"/>
    </source>
</evidence>
<reference evidence="2" key="1">
    <citation type="journal article" date="2019" name="Int. J. Syst. Evol. Microbiol.">
        <title>The Global Catalogue of Microorganisms (GCM) 10K type strain sequencing project: providing services to taxonomists for standard genome sequencing and annotation.</title>
        <authorList>
            <consortium name="The Broad Institute Genomics Platform"/>
            <consortium name="The Broad Institute Genome Sequencing Center for Infectious Disease"/>
            <person name="Wu L."/>
            <person name="Ma J."/>
        </authorList>
    </citation>
    <scope>NUCLEOTIDE SEQUENCE [LARGE SCALE GENOMIC DNA]</scope>
    <source>
        <strain evidence="2">JCM 6886</strain>
    </source>
</reference>
<proteinExistence type="predicted"/>
<name>A0ABP3DKK8_9GAMM</name>
<dbReference type="Pfam" id="PF13618">
    <property type="entry name" value="Gluconate_2-dh3"/>
    <property type="match status" value="1"/>
</dbReference>
<dbReference type="EMBL" id="BAAADG010000018">
    <property type="protein sequence ID" value="GAA0232068.1"/>
    <property type="molecule type" value="Genomic_DNA"/>
</dbReference>
<evidence type="ECO:0008006" key="3">
    <source>
        <dbReference type="Google" id="ProtNLM"/>
    </source>
</evidence>
<protein>
    <recommendedName>
        <fullName evidence="3">Gluconate 2-dehydrogenase subunit 3 family protein</fullName>
    </recommendedName>
</protein>
<dbReference type="RefSeq" id="WP_286305991.1">
    <property type="nucleotide sequence ID" value="NZ_AP027741.1"/>
</dbReference>
<dbReference type="Proteomes" id="UP001501476">
    <property type="component" value="Unassembled WGS sequence"/>
</dbReference>
<gene>
    <name evidence="1" type="ORF">GCM10008964_24080</name>
</gene>
<keyword evidence="2" id="KW-1185">Reference proteome</keyword>
<sequence>MPFSFIAYIYLTMKRRDIIKSGIGIGILLPYFYLPKALANLLSFQQTRTLIAFIDALIPADITPSASQLKLHETLLLYAKDIKNYPELIQLGCEWLDKQAGLIHQQHFLQLSIDQQNGIIQKAANCDAMSIQAQFFSHIRQDIFRFYYAKPASWTGLNVSPPQPTGYKNYFKPVNYE</sequence>
<accession>A0ABP3DKK8</accession>
<evidence type="ECO:0000313" key="1">
    <source>
        <dbReference type="EMBL" id="GAA0232068.1"/>
    </source>
</evidence>
<comment type="caution">
    <text evidence="1">The sequence shown here is derived from an EMBL/GenBank/DDBJ whole genome shotgun (WGS) entry which is preliminary data.</text>
</comment>